<dbReference type="GO" id="GO:0008703">
    <property type="term" value="F:5-amino-6-(5-phosphoribosylamino)uracil reductase activity"/>
    <property type="evidence" value="ECO:0007669"/>
    <property type="project" value="UniProtKB-EC"/>
</dbReference>
<keyword evidence="2" id="KW-0521">NADP</keyword>
<dbReference type="AlphaFoldDB" id="A0A0U5BED3"/>
<dbReference type="PANTHER" id="PTHR38011">
    <property type="entry name" value="DIHYDROFOLATE REDUCTASE FAMILY PROTEIN (AFU_ORTHOLOGUE AFUA_8G06820)"/>
    <property type="match status" value="1"/>
</dbReference>
<proteinExistence type="predicted"/>
<name>A0A0U5BED3_9PROT</name>
<comment type="pathway">
    <text evidence="1">Cofactor biosynthesis; riboflavin biosynthesis.</text>
</comment>
<keyword evidence="3 5" id="KW-0560">Oxidoreductase</keyword>
<dbReference type="PANTHER" id="PTHR38011:SF7">
    <property type="entry name" value="2,5-DIAMINO-6-RIBOSYLAMINO-4(3H)-PYRIMIDINONE 5'-PHOSPHATE REDUCTASE"/>
    <property type="match status" value="1"/>
</dbReference>
<dbReference type="Proteomes" id="UP000056109">
    <property type="component" value="Chromosome I"/>
</dbReference>
<dbReference type="EMBL" id="LN606600">
    <property type="protein sequence ID" value="CEF42658.1"/>
    <property type="molecule type" value="Genomic_DNA"/>
</dbReference>
<evidence type="ECO:0000256" key="3">
    <source>
        <dbReference type="ARBA" id="ARBA00023002"/>
    </source>
</evidence>
<dbReference type="Gene3D" id="3.40.430.10">
    <property type="entry name" value="Dihydrofolate Reductase, subunit A"/>
    <property type="match status" value="1"/>
</dbReference>
<dbReference type="GO" id="GO:0009231">
    <property type="term" value="P:riboflavin biosynthetic process"/>
    <property type="evidence" value="ECO:0007669"/>
    <property type="project" value="InterPro"/>
</dbReference>
<evidence type="ECO:0000313" key="6">
    <source>
        <dbReference type="Proteomes" id="UP000056109"/>
    </source>
</evidence>
<evidence type="ECO:0000259" key="4">
    <source>
        <dbReference type="Pfam" id="PF01872"/>
    </source>
</evidence>
<dbReference type="KEGG" id="asz:ASN_3426"/>
<dbReference type="SUPFAM" id="SSF53597">
    <property type="entry name" value="Dihydrofolate reductase-like"/>
    <property type="match status" value="1"/>
</dbReference>
<protein>
    <submittedName>
        <fullName evidence="5">Bifunctional deaminase-reductase domain protein</fullName>
        <ecNumber evidence="5">1.1.1.193</ecNumber>
    </submittedName>
</protein>
<gene>
    <name evidence="5" type="ORF">ASN_3426</name>
</gene>
<organism evidence="5 6">
    <name type="scientific">Acetobacter senegalensis</name>
    <dbReference type="NCBI Taxonomy" id="446692"/>
    <lineage>
        <taxon>Bacteria</taxon>
        <taxon>Pseudomonadati</taxon>
        <taxon>Pseudomonadota</taxon>
        <taxon>Alphaproteobacteria</taxon>
        <taxon>Acetobacterales</taxon>
        <taxon>Acetobacteraceae</taxon>
        <taxon>Acetobacter</taxon>
    </lineage>
</organism>
<evidence type="ECO:0000313" key="5">
    <source>
        <dbReference type="EMBL" id="CEF42658.1"/>
    </source>
</evidence>
<dbReference type="EC" id="1.1.1.193" evidence="5"/>
<sequence length="243" mass="26995">MRPRIICHMITSIDGRLRTRRWTAPCAGTNRHVLMGYYEQIALRHDAPAWIVGRHTMSEILGSSPWPTDRQITEQVWPRTPFIGDRRKRNLAVVVDLHGRLTYTDDDIDGDHATAILGEEVSNSYLSHLRAVGVSYLFVGSGEEMLAVAMQGLYEHFGVERLLLEGGGITNGEFLRAGLIDELSLLVYPGLDGLSGEPSIFDYPGNSEEQPALGQSLALISSETLEGGVMWLRYRVERSTKAG</sequence>
<dbReference type="InterPro" id="IPR002734">
    <property type="entry name" value="RibDG_C"/>
</dbReference>
<keyword evidence="6" id="KW-1185">Reference proteome</keyword>
<dbReference type="InterPro" id="IPR050765">
    <property type="entry name" value="Riboflavin_Biosynth_HTPR"/>
</dbReference>
<dbReference type="Pfam" id="PF01872">
    <property type="entry name" value="RibD_C"/>
    <property type="match status" value="1"/>
</dbReference>
<feature type="domain" description="Bacterial bifunctional deaminase-reductase C-terminal" evidence="4">
    <location>
        <begin position="3"/>
        <end position="229"/>
    </location>
</feature>
<dbReference type="InterPro" id="IPR024072">
    <property type="entry name" value="DHFR-like_dom_sf"/>
</dbReference>
<dbReference type="PATRIC" id="fig|446692.3.peg.3632"/>
<evidence type="ECO:0000256" key="1">
    <source>
        <dbReference type="ARBA" id="ARBA00005104"/>
    </source>
</evidence>
<accession>A0A0U5BED3</accession>
<reference evidence="6" key="1">
    <citation type="submission" date="2014-09" db="EMBL/GenBank/DDBJ databases">
        <authorList>
            <person name="Illeghems K.G."/>
        </authorList>
    </citation>
    <scope>NUCLEOTIDE SEQUENCE [LARGE SCALE GENOMIC DNA]</scope>
    <source>
        <strain evidence="6">108B</strain>
    </source>
</reference>
<evidence type="ECO:0000256" key="2">
    <source>
        <dbReference type="ARBA" id="ARBA00022857"/>
    </source>
</evidence>